<keyword evidence="3" id="KW-1185">Reference proteome</keyword>
<reference evidence="2 3" key="1">
    <citation type="journal article" date="2022" name="Nat. Plants">
        <title>Genomes of leafy and leafless Platanthera orchids illuminate the evolution of mycoheterotrophy.</title>
        <authorList>
            <person name="Li M.H."/>
            <person name="Liu K.W."/>
            <person name="Li Z."/>
            <person name="Lu H.C."/>
            <person name="Ye Q.L."/>
            <person name="Zhang D."/>
            <person name="Wang J.Y."/>
            <person name="Li Y.F."/>
            <person name="Zhong Z.M."/>
            <person name="Liu X."/>
            <person name="Yu X."/>
            <person name="Liu D.K."/>
            <person name="Tu X.D."/>
            <person name="Liu B."/>
            <person name="Hao Y."/>
            <person name="Liao X.Y."/>
            <person name="Jiang Y.T."/>
            <person name="Sun W.H."/>
            <person name="Chen J."/>
            <person name="Chen Y.Q."/>
            <person name="Ai Y."/>
            <person name="Zhai J.W."/>
            <person name="Wu S.S."/>
            <person name="Zhou Z."/>
            <person name="Hsiao Y.Y."/>
            <person name="Wu W.L."/>
            <person name="Chen Y.Y."/>
            <person name="Lin Y.F."/>
            <person name="Hsu J.L."/>
            <person name="Li C.Y."/>
            <person name="Wang Z.W."/>
            <person name="Zhao X."/>
            <person name="Zhong W.Y."/>
            <person name="Ma X.K."/>
            <person name="Ma L."/>
            <person name="Huang J."/>
            <person name="Chen G.Z."/>
            <person name="Huang M.Z."/>
            <person name="Huang L."/>
            <person name="Peng D.H."/>
            <person name="Luo Y.B."/>
            <person name="Zou S.Q."/>
            <person name="Chen S.P."/>
            <person name="Lan S."/>
            <person name="Tsai W.C."/>
            <person name="Van de Peer Y."/>
            <person name="Liu Z.J."/>
        </authorList>
    </citation>
    <scope>NUCLEOTIDE SEQUENCE [LARGE SCALE GENOMIC DNA]</scope>
    <source>
        <strain evidence="2">Lor287</strain>
    </source>
</reference>
<name>A0AAP0GEW0_9ASPA</name>
<evidence type="ECO:0000256" key="1">
    <source>
        <dbReference type="SAM" id="MobiDB-lite"/>
    </source>
</evidence>
<dbReference type="Proteomes" id="UP001418222">
    <property type="component" value="Unassembled WGS sequence"/>
</dbReference>
<gene>
    <name evidence="2" type="ORF">KSP39_PZI001018</name>
</gene>
<dbReference type="AlphaFoldDB" id="A0AAP0GEW0"/>
<protein>
    <submittedName>
        <fullName evidence="2">Uncharacterized protein</fullName>
    </submittedName>
</protein>
<sequence>MRRERIEFSLTVLRKMFVYHANQDGVSFFTGLNLKVCETQNKNQHWLTCFVFIRGNLGSVLLVPVSPAKIFYVTPQVGGTDKLLCVYLAGKNFEVKFLRRGLASLLPVLPGEASQSEAAVLPHTALASATISSLSTAVAGAITSREDVLTRAAALGRGAATTAYFSTSSSSSEGATGGDGDVRYGGVADGGGSGYGLRHALHRHGASDAGDECGEEDCKKGERVLG</sequence>
<proteinExistence type="predicted"/>
<comment type="caution">
    <text evidence="2">The sequence shown here is derived from an EMBL/GenBank/DDBJ whole genome shotgun (WGS) entry which is preliminary data.</text>
</comment>
<feature type="region of interest" description="Disordered" evidence="1">
    <location>
        <begin position="205"/>
        <end position="226"/>
    </location>
</feature>
<accession>A0AAP0GEW0</accession>
<feature type="compositionally biased region" description="Basic and acidic residues" evidence="1">
    <location>
        <begin position="216"/>
        <end position="226"/>
    </location>
</feature>
<evidence type="ECO:0000313" key="3">
    <source>
        <dbReference type="Proteomes" id="UP001418222"/>
    </source>
</evidence>
<dbReference type="EMBL" id="JBBWWQ010000001">
    <property type="protein sequence ID" value="KAK8956640.1"/>
    <property type="molecule type" value="Genomic_DNA"/>
</dbReference>
<organism evidence="2 3">
    <name type="scientific">Platanthera zijinensis</name>
    <dbReference type="NCBI Taxonomy" id="2320716"/>
    <lineage>
        <taxon>Eukaryota</taxon>
        <taxon>Viridiplantae</taxon>
        <taxon>Streptophyta</taxon>
        <taxon>Embryophyta</taxon>
        <taxon>Tracheophyta</taxon>
        <taxon>Spermatophyta</taxon>
        <taxon>Magnoliopsida</taxon>
        <taxon>Liliopsida</taxon>
        <taxon>Asparagales</taxon>
        <taxon>Orchidaceae</taxon>
        <taxon>Orchidoideae</taxon>
        <taxon>Orchideae</taxon>
        <taxon>Orchidinae</taxon>
        <taxon>Platanthera</taxon>
    </lineage>
</organism>
<evidence type="ECO:0000313" key="2">
    <source>
        <dbReference type="EMBL" id="KAK8956640.1"/>
    </source>
</evidence>